<dbReference type="EMBL" id="VDMD01000001">
    <property type="protein sequence ID" value="TRM70492.1"/>
    <property type="molecule type" value="Genomic_DNA"/>
</dbReference>
<dbReference type="OrthoDB" id="2919606at2759"/>
<keyword evidence="2" id="KW-1185">Reference proteome</keyword>
<dbReference type="Gene3D" id="3.80.10.10">
    <property type="entry name" value="Ribonuclease Inhibitor"/>
    <property type="match status" value="1"/>
</dbReference>
<evidence type="ECO:0008006" key="3">
    <source>
        <dbReference type="Google" id="ProtNLM"/>
    </source>
</evidence>
<dbReference type="AlphaFoldDB" id="A0A550D0D2"/>
<evidence type="ECO:0000313" key="2">
    <source>
        <dbReference type="Proteomes" id="UP000320762"/>
    </source>
</evidence>
<dbReference type="InterPro" id="IPR032675">
    <property type="entry name" value="LRR_dom_sf"/>
</dbReference>
<dbReference type="SUPFAM" id="SSF52047">
    <property type="entry name" value="RNI-like"/>
    <property type="match status" value="1"/>
</dbReference>
<accession>A0A550D0D2</accession>
<dbReference type="Proteomes" id="UP000320762">
    <property type="component" value="Unassembled WGS sequence"/>
</dbReference>
<comment type="caution">
    <text evidence="1">The sequence shown here is derived from an EMBL/GenBank/DDBJ whole genome shotgun (WGS) entry which is preliminary data.</text>
</comment>
<organism evidence="1 2">
    <name type="scientific">Schizophyllum amplum</name>
    <dbReference type="NCBI Taxonomy" id="97359"/>
    <lineage>
        <taxon>Eukaryota</taxon>
        <taxon>Fungi</taxon>
        <taxon>Dikarya</taxon>
        <taxon>Basidiomycota</taxon>
        <taxon>Agaricomycotina</taxon>
        <taxon>Agaricomycetes</taxon>
        <taxon>Agaricomycetidae</taxon>
        <taxon>Agaricales</taxon>
        <taxon>Schizophyllaceae</taxon>
        <taxon>Schizophyllum</taxon>
    </lineage>
</organism>
<proteinExistence type="predicted"/>
<reference evidence="1 2" key="1">
    <citation type="journal article" date="2019" name="New Phytol.">
        <title>Comparative genomics reveals unique wood-decay strategies and fruiting body development in the Schizophyllaceae.</title>
        <authorList>
            <person name="Almasi E."/>
            <person name="Sahu N."/>
            <person name="Krizsan K."/>
            <person name="Balint B."/>
            <person name="Kovacs G.M."/>
            <person name="Kiss B."/>
            <person name="Cseklye J."/>
            <person name="Drula E."/>
            <person name="Henrissat B."/>
            <person name="Nagy I."/>
            <person name="Chovatia M."/>
            <person name="Adam C."/>
            <person name="LaButti K."/>
            <person name="Lipzen A."/>
            <person name="Riley R."/>
            <person name="Grigoriev I.V."/>
            <person name="Nagy L.G."/>
        </authorList>
    </citation>
    <scope>NUCLEOTIDE SEQUENCE [LARGE SCALE GENOMIC DNA]</scope>
    <source>
        <strain evidence="1 2">NL-1724</strain>
    </source>
</reference>
<protein>
    <recommendedName>
        <fullName evidence="3">F-box domain-containing protein</fullName>
    </recommendedName>
</protein>
<name>A0A550D0D2_9AGAR</name>
<gene>
    <name evidence="1" type="ORF">BD626DRAFT_544813</name>
</gene>
<evidence type="ECO:0000313" key="1">
    <source>
        <dbReference type="EMBL" id="TRM70492.1"/>
    </source>
</evidence>
<sequence length="275" mass="31294">MRLIASTAHRWEEISIILFHEPPKTLDVIQPLLALPRDSFASLKRAMLRFEHDRRGSAASRLWEMFYASPALRTVQLSYIRMQAPPSILRQLTRLGVNVIGSDEVMDLLRACPQLEIFQAIVQPPSHIFPGIEDGYLIPIVPTPIVLPHLRVLMLSGLYDWSHFFEGLAAPRLDRLDMNQTGIQADAVQGMLQRSCAQLRMLALRSIYAGNDSEIVALLRCDELRHLEILRHVPYEGYDDPPDLFDPSPYLPPGIALVTRAYEEAENAYQSMRRT</sequence>